<keyword evidence="3" id="KW-0804">Transcription</keyword>
<dbReference type="PROSITE" id="PS50949">
    <property type="entry name" value="HTH_GNTR"/>
    <property type="match status" value="1"/>
</dbReference>
<dbReference type="InterPro" id="IPR000524">
    <property type="entry name" value="Tscrpt_reg_HTH_GntR"/>
</dbReference>
<dbReference type="GO" id="GO:0003677">
    <property type="term" value="F:DNA binding"/>
    <property type="evidence" value="ECO:0007669"/>
    <property type="project" value="UniProtKB-KW"/>
</dbReference>
<dbReference type="EMBL" id="JAFBCY010000003">
    <property type="protein sequence ID" value="MBM7852640.1"/>
    <property type="molecule type" value="Genomic_DNA"/>
</dbReference>
<dbReference type="InterPro" id="IPR008920">
    <property type="entry name" value="TF_FadR/GntR_C"/>
</dbReference>
<evidence type="ECO:0000313" key="8">
    <source>
        <dbReference type="Proteomes" id="UP001143400"/>
    </source>
</evidence>
<sequence>MHFRIRGVIAEAIVAGWLVPGDVLFEATVAEALLTSRTPVRTALELLREEGRLVKLPGRGYGVIGRDGAAPQSQRRIGREAFVALPSASEFGGRAPAAWSRIYAEVEAEVGGGAIFGPLRIIELEIAKIYGVSRTVARDVLSRIERVGLIYKDERNFWRVTPLTAERASDLYELRRALEPVALRRAAEGGRYHAARDMRDRLARAYNRLPYVTPLEICAFERELHIDLISLCDNPEIIQALRVGQLQLAANRQLFAKMPHGFRQILSEHLAVADRLAENDIGGAAEALRRHLSEAKVAYIEHAAEIAALTPATLPPYLQFDSDDGLPYGGYRRTCLSEIDAVRPFRHA</sequence>
<reference evidence="6 7" key="2">
    <citation type="submission" date="2021-01" db="EMBL/GenBank/DDBJ databases">
        <title>Genomic Encyclopedia of Type Strains, Phase IV (KMG-IV): sequencing the most valuable type-strain genomes for metagenomic binning, comparative biology and taxonomic classification.</title>
        <authorList>
            <person name="Goeker M."/>
        </authorList>
    </citation>
    <scope>NUCLEOTIDE SEQUENCE [LARGE SCALE GENOMIC DNA]</scope>
    <source>
        <strain evidence="6 7">DSM 6130</strain>
    </source>
</reference>
<dbReference type="RefSeq" id="WP_204951077.1">
    <property type="nucleotide sequence ID" value="NZ_BSFF01000003.1"/>
</dbReference>
<evidence type="ECO:0000256" key="3">
    <source>
        <dbReference type="ARBA" id="ARBA00023163"/>
    </source>
</evidence>
<name>A0A9W6MSZ2_9HYPH</name>
<dbReference type="GO" id="GO:0003700">
    <property type="term" value="F:DNA-binding transcription factor activity"/>
    <property type="evidence" value="ECO:0007669"/>
    <property type="project" value="InterPro"/>
</dbReference>
<dbReference type="InterPro" id="IPR036390">
    <property type="entry name" value="WH_DNA-bd_sf"/>
</dbReference>
<dbReference type="SMART" id="SM00895">
    <property type="entry name" value="FCD"/>
    <property type="match status" value="1"/>
</dbReference>
<dbReference type="Proteomes" id="UP000758856">
    <property type="component" value="Unassembled WGS sequence"/>
</dbReference>
<feature type="domain" description="HTH gntR-type" evidence="4">
    <location>
        <begin position="1"/>
        <end position="66"/>
    </location>
</feature>
<dbReference type="SUPFAM" id="SSF48008">
    <property type="entry name" value="GntR ligand-binding domain-like"/>
    <property type="match status" value="1"/>
</dbReference>
<evidence type="ECO:0000259" key="4">
    <source>
        <dbReference type="PROSITE" id="PS50949"/>
    </source>
</evidence>
<evidence type="ECO:0000313" key="5">
    <source>
        <dbReference type="EMBL" id="GLK56848.1"/>
    </source>
</evidence>
<dbReference type="Proteomes" id="UP001143400">
    <property type="component" value="Unassembled WGS sequence"/>
</dbReference>
<evidence type="ECO:0000256" key="2">
    <source>
        <dbReference type="ARBA" id="ARBA00023125"/>
    </source>
</evidence>
<gene>
    <name evidence="5" type="ORF">GCM10008170_28670</name>
    <name evidence="6" type="ORF">JOD31_002882</name>
</gene>
<evidence type="ECO:0000313" key="7">
    <source>
        <dbReference type="Proteomes" id="UP000758856"/>
    </source>
</evidence>
<dbReference type="Gene3D" id="1.20.120.530">
    <property type="entry name" value="GntR ligand-binding domain-like"/>
    <property type="match status" value="1"/>
</dbReference>
<protein>
    <submittedName>
        <fullName evidence="6">DNA-binding GntR family transcriptional regulator</fullName>
    </submittedName>
</protein>
<evidence type="ECO:0000256" key="1">
    <source>
        <dbReference type="ARBA" id="ARBA00023015"/>
    </source>
</evidence>
<dbReference type="PANTHER" id="PTHR43537:SF45">
    <property type="entry name" value="GNTR FAMILY REGULATORY PROTEIN"/>
    <property type="match status" value="1"/>
</dbReference>
<dbReference type="InterPro" id="IPR011711">
    <property type="entry name" value="GntR_C"/>
</dbReference>
<dbReference type="Gene3D" id="1.10.10.10">
    <property type="entry name" value="Winged helix-like DNA-binding domain superfamily/Winged helix DNA-binding domain"/>
    <property type="match status" value="2"/>
</dbReference>
<comment type="caution">
    <text evidence="5">The sequence shown here is derived from an EMBL/GenBank/DDBJ whole genome shotgun (WGS) entry which is preliminary data.</text>
</comment>
<dbReference type="SUPFAM" id="SSF46785">
    <property type="entry name" value="Winged helix' DNA-binding domain"/>
    <property type="match status" value="2"/>
</dbReference>
<dbReference type="AlphaFoldDB" id="A0A9W6MSZ2"/>
<organism evidence="5 8">
    <name type="scientific">Methylopila capsulata</name>
    <dbReference type="NCBI Taxonomy" id="61654"/>
    <lineage>
        <taxon>Bacteria</taxon>
        <taxon>Pseudomonadati</taxon>
        <taxon>Pseudomonadota</taxon>
        <taxon>Alphaproteobacteria</taxon>
        <taxon>Hyphomicrobiales</taxon>
        <taxon>Methylopilaceae</taxon>
        <taxon>Methylopila</taxon>
    </lineage>
</organism>
<reference evidence="5" key="1">
    <citation type="journal article" date="2014" name="Int. J. Syst. Evol. Microbiol.">
        <title>Complete genome sequence of Corynebacterium casei LMG S-19264T (=DSM 44701T), isolated from a smear-ripened cheese.</title>
        <authorList>
            <consortium name="US DOE Joint Genome Institute (JGI-PGF)"/>
            <person name="Walter F."/>
            <person name="Albersmeier A."/>
            <person name="Kalinowski J."/>
            <person name="Ruckert C."/>
        </authorList>
    </citation>
    <scope>NUCLEOTIDE SEQUENCE</scope>
    <source>
        <strain evidence="5">VKM B-1606</strain>
    </source>
</reference>
<keyword evidence="1" id="KW-0805">Transcription regulation</keyword>
<evidence type="ECO:0000313" key="6">
    <source>
        <dbReference type="EMBL" id="MBM7852640.1"/>
    </source>
</evidence>
<dbReference type="EMBL" id="BSFF01000003">
    <property type="protein sequence ID" value="GLK56848.1"/>
    <property type="molecule type" value="Genomic_DNA"/>
</dbReference>
<dbReference type="Pfam" id="PF07729">
    <property type="entry name" value="FCD"/>
    <property type="match status" value="1"/>
</dbReference>
<keyword evidence="2 6" id="KW-0238">DNA-binding</keyword>
<proteinExistence type="predicted"/>
<dbReference type="InterPro" id="IPR036388">
    <property type="entry name" value="WH-like_DNA-bd_sf"/>
</dbReference>
<dbReference type="Pfam" id="PF00392">
    <property type="entry name" value="GntR"/>
    <property type="match status" value="1"/>
</dbReference>
<accession>A0A9W6MSZ2</accession>
<reference evidence="5" key="3">
    <citation type="submission" date="2023-01" db="EMBL/GenBank/DDBJ databases">
        <authorList>
            <person name="Sun Q."/>
            <person name="Evtushenko L."/>
        </authorList>
    </citation>
    <scope>NUCLEOTIDE SEQUENCE</scope>
    <source>
        <strain evidence="5">VKM B-1606</strain>
    </source>
</reference>
<dbReference type="PANTHER" id="PTHR43537">
    <property type="entry name" value="TRANSCRIPTIONAL REGULATOR, GNTR FAMILY"/>
    <property type="match status" value="1"/>
</dbReference>
<keyword evidence="7" id="KW-1185">Reference proteome</keyword>